<evidence type="ECO:0000313" key="4">
    <source>
        <dbReference type="Proteomes" id="UP001501243"/>
    </source>
</evidence>
<dbReference type="Proteomes" id="UP001501243">
    <property type="component" value="Unassembled WGS sequence"/>
</dbReference>
<gene>
    <name evidence="3" type="ORF">GCM10023172_05130</name>
</gene>
<evidence type="ECO:0000313" key="3">
    <source>
        <dbReference type="EMBL" id="GAA4494626.1"/>
    </source>
</evidence>
<protein>
    <recommendedName>
        <fullName evidence="2">DUF6438 domain-containing protein</fullName>
    </recommendedName>
</protein>
<dbReference type="EMBL" id="BAABGQ010000003">
    <property type="protein sequence ID" value="GAA4494626.1"/>
    <property type="molecule type" value="Genomic_DNA"/>
</dbReference>
<organism evidence="3 4">
    <name type="scientific">Hymenobacter ginsengisoli</name>
    <dbReference type="NCBI Taxonomy" id="1051626"/>
    <lineage>
        <taxon>Bacteria</taxon>
        <taxon>Pseudomonadati</taxon>
        <taxon>Bacteroidota</taxon>
        <taxon>Cytophagia</taxon>
        <taxon>Cytophagales</taxon>
        <taxon>Hymenobacteraceae</taxon>
        <taxon>Hymenobacter</taxon>
    </lineage>
</organism>
<evidence type="ECO:0000256" key="1">
    <source>
        <dbReference type="SAM" id="SignalP"/>
    </source>
</evidence>
<sequence>MRYLLWLLAFSLALPACAQRKLPRKAKPATAVATPKTQEPVLVYQRTPCYGRCPAYTATVYADGRVEYDGQRFVPLLGKHTLSLPPAQVADMLAEAKRINFSALADQYAGHTTDLPATLITVHPAGQPLHAVYASEGIPENLQGYIKYLNSRLDPLTGMSVEK</sequence>
<reference evidence="4" key="1">
    <citation type="journal article" date="2019" name="Int. J. Syst. Evol. Microbiol.">
        <title>The Global Catalogue of Microorganisms (GCM) 10K type strain sequencing project: providing services to taxonomists for standard genome sequencing and annotation.</title>
        <authorList>
            <consortium name="The Broad Institute Genomics Platform"/>
            <consortium name="The Broad Institute Genome Sequencing Center for Infectious Disease"/>
            <person name="Wu L."/>
            <person name="Ma J."/>
        </authorList>
    </citation>
    <scope>NUCLEOTIDE SEQUENCE [LARGE SCALE GENOMIC DNA]</scope>
    <source>
        <strain evidence="4">JCM 17841</strain>
    </source>
</reference>
<dbReference type="Pfam" id="PF20033">
    <property type="entry name" value="DUF6438"/>
    <property type="match status" value="1"/>
</dbReference>
<keyword evidence="4" id="KW-1185">Reference proteome</keyword>
<feature type="chain" id="PRO_5045081541" description="DUF6438 domain-containing protein" evidence="1">
    <location>
        <begin position="19"/>
        <end position="163"/>
    </location>
</feature>
<comment type="caution">
    <text evidence="3">The sequence shown here is derived from an EMBL/GenBank/DDBJ whole genome shotgun (WGS) entry which is preliminary data.</text>
</comment>
<accession>A0ABP8PYH0</accession>
<keyword evidence="1" id="KW-0732">Signal</keyword>
<proteinExistence type="predicted"/>
<dbReference type="InterPro" id="IPR045497">
    <property type="entry name" value="DUF6438"/>
</dbReference>
<feature type="domain" description="DUF6438" evidence="2">
    <location>
        <begin position="42"/>
        <end position="149"/>
    </location>
</feature>
<name>A0ABP8PYH0_9BACT</name>
<evidence type="ECO:0000259" key="2">
    <source>
        <dbReference type="Pfam" id="PF20033"/>
    </source>
</evidence>
<feature type="signal peptide" evidence="1">
    <location>
        <begin position="1"/>
        <end position="18"/>
    </location>
</feature>
<dbReference type="RefSeq" id="WP_208130480.1">
    <property type="nucleotide sequence ID" value="NZ_BAABGQ010000003.1"/>
</dbReference>